<gene>
    <name evidence="5" type="ORF">SAMN05192555_10890</name>
</gene>
<evidence type="ECO:0000256" key="1">
    <source>
        <dbReference type="ARBA" id="ARBA00023015"/>
    </source>
</evidence>
<evidence type="ECO:0000313" key="5">
    <source>
        <dbReference type="EMBL" id="SDL97612.1"/>
    </source>
</evidence>
<dbReference type="GO" id="GO:0003677">
    <property type="term" value="F:DNA binding"/>
    <property type="evidence" value="ECO:0007669"/>
    <property type="project" value="UniProtKB-KW"/>
</dbReference>
<keyword evidence="3" id="KW-0804">Transcription</keyword>
<dbReference type="Pfam" id="PF12802">
    <property type="entry name" value="MarR_2"/>
    <property type="match status" value="1"/>
</dbReference>
<dbReference type="SMART" id="SM00347">
    <property type="entry name" value="HTH_MARR"/>
    <property type="match status" value="1"/>
</dbReference>
<dbReference type="PANTHER" id="PTHR33164:SF43">
    <property type="entry name" value="HTH-TYPE TRANSCRIPTIONAL REPRESSOR YETL"/>
    <property type="match status" value="1"/>
</dbReference>
<dbReference type="PROSITE" id="PS01117">
    <property type="entry name" value="HTH_MARR_1"/>
    <property type="match status" value="1"/>
</dbReference>
<organism evidence="5 6">
    <name type="scientific">Franzmannia pantelleriensis</name>
    <dbReference type="NCBI Taxonomy" id="48727"/>
    <lineage>
        <taxon>Bacteria</taxon>
        <taxon>Pseudomonadati</taxon>
        <taxon>Pseudomonadota</taxon>
        <taxon>Gammaproteobacteria</taxon>
        <taxon>Oceanospirillales</taxon>
        <taxon>Halomonadaceae</taxon>
        <taxon>Franzmannia</taxon>
    </lineage>
</organism>
<proteinExistence type="predicted"/>
<evidence type="ECO:0000256" key="3">
    <source>
        <dbReference type="ARBA" id="ARBA00023163"/>
    </source>
</evidence>
<dbReference type="SUPFAM" id="SSF46785">
    <property type="entry name" value="Winged helix' DNA-binding domain"/>
    <property type="match status" value="1"/>
</dbReference>
<dbReference type="GO" id="GO:0003700">
    <property type="term" value="F:DNA-binding transcription factor activity"/>
    <property type="evidence" value="ECO:0007669"/>
    <property type="project" value="InterPro"/>
</dbReference>
<dbReference type="PROSITE" id="PS50995">
    <property type="entry name" value="HTH_MARR_2"/>
    <property type="match status" value="1"/>
</dbReference>
<evidence type="ECO:0000313" key="6">
    <source>
        <dbReference type="Proteomes" id="UP000199107"/>
    </source>
</evidence>
<dbReference type="EMBL" id="FNGH01000008">
    <property type="protein sequence ID" value="SDL97612.1"/>
    <property type="molecule type" value="Genomic_DNA"/>
</dbReference>
<dbReference type="GO" id="GO:0006950">
    <property type="term" value="P:response to stress"/>
    <property type="evidence" value="ECO:0007669"/>
    <property type="project" value="TreeGrafter"/>
</dbReference>
<dbReference type="InterPro" id="IPR023187">
    <property type="entry name" value="Tscrpt_reg_MarR-type_CS"/>
</dbReference>
<dbReference type="PRINTS" id="PR00598">
    <property type="entry name" value="HTHMARR"/>
</dbReference>
<name>A0A1G9PFI6_9GAMM</name>
<dbReference type="Proteomes" id="UP000199107">
    <property type="component" value="Unassembled WGS sequence"/>
</dbReference>
<keyword evidence="6" id="KW-1185">Reference proteome</keyword>
<feature type="domain" description="HTH marR-type" evidence="4">
    <location>
        <begin position="1"/>
        <end position="136"/>
    </location>
</feature>
<evidence type="ECO:0000259" key="4">
    <source>
        <dbReference type="PROSITE" id="PS50995"/>
    </source>
</evidence>
<sequence>MALEADLKDLGWEIWNRWREHGRRSGSMELTAAELDYLYALLSTPDGMRLTQLAALLRVSKASASTMVGKLEARGYLYRSACPEDGRAVLLHASDKARHIEKEEHDVYAETAAALRQGLDEQERRELERLLDKACKGLRRDD</sequence>
<dbReference type="Gene3D" id="1.10.10.10">
    <property type="entry name" value="Winged helix-like DNA-binding domain superfamily/Winged helix DNA-binding domain"/>
    <property type="match status" value="1"/>
</dbReference>
<dbReference type="AlphaFoldDB" id="A0A1G9PFI6"/>
<keyword evidence="2" id="KW-0238">DNA-binding</keyword>
<dbReference type="PANTHER" id="PTHR33164">
    <property type="entry name" value="TRANSCRIPTIONAL REGULATOR, MARR FAMILY"/>
    <property type="match status" value="1"/>
</dbReference>
<protein>
    <submittedName>
        <fullName evidence="5">Transcriptional regulator, MarR family</fullName>
    </submittedName>
</protein>
<keyword evidence="1" id="KW-0805">Transcription regulation</keyword>
<dbReference type="OrthoDB" id="3178168at2"/>
<evidence type="ECO:0000256" key="2">
    <source>
        <dbReference type="ARBA" id="ARBA00023125"/>
    </source>
</evidence>
<dbReference type="RefSeq" id="WP_089658792.1">
    <property type="nucleotide sequence ID" value="NZ_FNGH01000008.1"/>
</dbReference>
<accession>A0A1G9PFI6</accession>
<dbReference type="InterPro" id="IPR036388">
    <property type="entry name" value="WH-like_DNA-bd_sf"/>
</dbReference>
<reference evidence="6" key="1">
    <citation type="submission" date="2016-10" db="EMBL/GenBank/DDBJ databases">
        <authorList>
            <person name="Varghese N."/>
            <person name="Submissions S."/>
        </authorList>
    </citation>
    <scope>NUCLEOTIDE SEQUENCE [LARGE SCALE GENOMIC DNA]</scope>
    <source>
        <strain evidence="6">AAP</strain>
    </source>
</reference>
<dbReference type="STRING" id="48727.SAMN05192555_10890"/>
<dbReference type="InterPro" id="IPR036390">
    <property type="entry name" value="WH_DNA-bd_sf"/>
</dbReference>
<dbReference type="InterPro" id="IPR000835">
    <property type="entry name" value="HTH_MarR-typ"/>
</dbReference>
<dbReference type="InterPro" id="IPR039422">
    <property type="entry name" value="MarR/SlyA-like"/>
</dbReference>